<keyword evidence="2" id="KW-1185">Reference proteome</keyword>
<evidence type="ECO:0000313" key="2">
    <source>
        <dbReference type="Proteomes" id="UP000887116"/>
    </source>
</evidence>
<dbReference type="InterPro" id="IPR021109">
    <property type="entry name" value="Peptidase_aspartic_dom_sf"/>
</dbReference>
<name>A0A8X6HPH1_TRICU</name>
<proteinExistence type="predicted"/>
<protein>
    <submittedName>
        <fullName evidence="1">Uncharacterized protein LOC103521977</fullName>
    </submittedName>
</protein>
<dbReference type="AlphaFoldDB" id="A0A8X6HPH1"/>
<gene>
    <name evidence="1" type="primary">LOC103521977</name>
    <name evidence="1" type="ORF">TNCT_524391</name>
</gene>
<evidence type="ECO:0000313" key="1">
    <source>
        <dbReference type="EMBL" id="GFR27478.1"/>
    </source>
</evidence>
<dbReference type="Proteomes" id="UP000887116">
    <property type="component" value="Unassembled WGS sequence"/>
</dbReference>
<comment type="caution">
    <text evidence="1">The sequence shown here is derived from an EMBL/GenBank/DDBJ whole genome shotgun (WGS) entry which is preliminary data.</text>
</comment>
<sequence length="324" mass="37056">MATEDISRKRKSVRAVFTKTINSIIEEFEKVERNAEVVKTKILTKDRIYCVLKDCDDIILNNIGTDEEFKMNIVKLKNIERKWIYNALIAEECSETVLLQTIFVNIGANGKQKGVQALIDSGSQNSHILKKTAEELGLVPVSKRSLAYSLFEGVKTQVKDRGLYEIKLKSHKEKCSLDIQVLDQFSICRKIPRFKRGLGNKELREKKIWIADYGEGSPEIELLVGADFCGQLFNGLLHKIECGLIAYETYLGWVLMGRTSNDIKSISHSNVIESITMLTHSEKIEHFWDLELLGIKEPIEKLSKEEVVKFFNNTLSQFFSNFQP</sequence>
<reference evidence="1" key="1">
    <citation type="submission" date="2020-07" db="EMBL/GenBank/DDBJ databases">
        <title>Multicomponent nature underlies the extraordinary mechanical properties of spider dragline silk.</title>
        <authorList>
            <person name="Kono N."/>
            <person name="Nakamura H."/>
            <person name="Mori M."/>
            <person name="Yoshida Y."/>
            <person name="Ohtoshi R."/>
            <person name="Malay A.D."/>
            <person name="Moran D.A.P."/>
            <person name="Tomita M."/>
            <person name="Numata K."/>
            <person name="Arakawa K."/>
        </authorList>
    </citation>
    <scope>NUCLEOTIDE SEQUENCE</scope>
</reference>
<dbReference type="Gene3D" id="2.40.70.10">
    <property type="entry name" value="Acid Proteases"/>
    <property type="match status" value="1"/>
</dbReference>
<accession>A0A8X6HPH1</accession>
<organism evidence="1 2">
    <name type="scientific">Trichonephila clavata</name>
    <name type="common">Joro spider</name>
    <name type="synonym">Nephila clavata</name>
    <dbReference type="NCBI Taxonomy" id="2740835"/>
    <lineage>
        <taxon>Eukaryota</taxon>
        <taxon>Metazoa</taxon>
        <taxon>Ecdysozoa</taxon>
        <taxon>Arthropoda</taxon>
        <taxon>Chelicerata</taxon>
        <taxon>Arachnida</taxon>
        <taxon>Araneae</taxon>
        <taxon>Araneomorphae</taxon>
        <taxon>Entelegynae</taxon>
        <taxon>Araneoidea</taxon>
        <taxon>Nephilidae</taxon>
        <taxon>Trichonephila</taxon>
    </lineage>
</organism>
<dbReference type="OrthoDB" id="6433338at2759"/>
<dbReference type="EMBL" id="BMAO01018961">
    <property type="protein sequence ID" value="GFR27478.1"/>
    <property type="molecule type" value="Genomic_DNA"/>
</dbReference>